<gene>
    <name evidence="1" type="ORF">GUJ93_ZPchr0003g16984</name>
</gene>
<dbReference type="EMBL" id="JAAALK010000286">
    <property type="protein sequence ID" value="KAG8061685.1"/>
    <property type="molecule type" value="Genomic_DNA"/>
</dbReference>
<dbReference type="AlphaFoldDB" id="A0A8J5RMG8"/>
<name>A0A8J5RMG8_ZIZPA</name>
<organism evidence="1 2">
    <name type="scientific">Zizania palustris</name>
    <name type="common">Northern wild rice</name>
    <dbReference type="NCBI Taxonomy" id="103762"/>
    <lineage>
        <taxon>Eukaryota</taxon>
        <taxon>Viridiplantae</taxon>
        <taxon>Streptophyta</taxon>
        <taxon>Embryophyta</taxon>
        <taxon>Tracheophyta</taxon>
        <taxon>Spermatophyta</taxon>
        <taxon>Magnoliopsida</taxon>
        <taxon>Liliopsida</taxon>
        <taxon>Poales</taxon>
        <taxon>Poaceae</taxon>
        <taxon>BOP clade</taxon>
        <taxon>Oryzoideae</taxon>
        <taxon>Oryzeae</taxon>
        <taxon>Zizaniinae</taxon>
        <taxon>Zizania</taxon>
    </lineage>
</organism>
<evidence type="ECO:0000313" key="1">
    <source>
        <dbReference type="EMBL" id="KAG8061685.1"/>
    </source>
</evidence>
<dbReference type="Proteomes" id="UP000729402">
    <property type="component" value="Unassembled WGS sequence"/>
</dbReference>
<accession>A0A8J5RMG8</accession>
<reference evidence="1" key="2">
    <citation type="submission" date="2021-02" db="EMBL/GenBank/DDBJ databases">
        <authorList>
            <person name="Kimball J.A."/>
            <person name="Haas M.W."/>
            <person name="Macchietto M."/>
            <person name="Kono T."/>
            <person name="Duquette J."/>
            <person name="Shao M."/>
        </authorList>
    </citation>
    <scope>NUCLEOTIDE SEQUENCE</scope>
    <source>
        <tissue evidence="1">Fresh leaf tissue</tissue>
    </source>
</reference>
<evidence type="ECO:0000313" key="2">
    <source>
        <dbReference type="Proteomes" id="UP000729402"/>
    </source>
</evidence>
<protein>
    <submittedName>
        <fullName evidence="1">Uncharacterized protein</fullName>
    </submittedName>
</protein>
<proteinExistence type="predicted"/>
<comment type="caution">
    <text evidence="1">The sequence shown here is derived from an EMBL/GenBank/DDBJ whole genome shotgun (WGS) entry which is preliminary data.</text>
</comment>
<sequence>MPPKVFCAKPSHLVSTEASLLHSSPLLLALALALADRLRLSVSLAAVSLDQWLTVRISSHLYVTMALEWSRPVLLVMMPPEQCSLV</sequence>
<keyword evidence="2" id="KW-1185">Reference proteome</keyword>
<reference evidence="1" key="1">
    <citation type="journal article" date="2021" name="bioRxiv">
        <title>Whole Genome Assembly and Annotation of Northern Wild Rice, Zizania palustris L., Supports a Whole Genome Duplication in the Zizania Genus.</title>
        <authorList>
            <person name="Haas M."/>
            <person name="Kono T."/>
            <person name="Macchietto M."/>
            <person name="Millas R."/>
            <person name="McGilp L."/>
            <person name="Shao M."/>
            <person name="Duquette J."/>
            <person name="Hirsch C.N."/>
            <person name="Kimball J."/>
        </authorList>
    </citation>
    <scope>NUCLEOTIDE SEQUENCE</scope>
    <source>
        <tissue evidence="1">Fresh leaf tissue</tissue>
    </source>
</reference>